<dbReference type="EMBL" id="NIZW01000009">
    <property type="protein sequence ID" value="PHQ34878.1"/>
    <property type="molecule type" value="Genomic_DNA"/>
</dbReference>
<evidence type="ECO:0008006" key="3">
    <source>
        <dbReference type="Google" id="ProtNLM"/>
    </source>
</evidence>
<accession>A0A2G1W789</accession>
<evidence type="ECO:0000313" key="2">
    <source>
        <dbReference type="Proteomes" id="UP000225740"/>
    </source>
</evidence>
<name>A0A2G1W789_9BACT</name>
<dbReference type="Proteomes" id="UP000225740">
    <property type="component" value="Unassembled WGS sequence"/>
</dbReference>
<keyword evidence="2" id="KW-1185">Reference proteome</keyword>
<organism evidence="1 2">
    <name type="scientific">Rhodopirellula bahusiensis</name>
    <dbReference type="NCBI Taxonomy" id="2014065"/>
    <lineage>
        <taxon>Bacteria</taxon>
        <taxon>Pseudomonadati</taxon>
        <taxon>Planctomycetota</taxon>
        <taxon>Planctomycetia</taxon>
        <taxon>Pirellulales</taxon>
        <taxon>Pirellulaceae</taxon>
        <taxon>Rhodopirellula</taxon>
    </lineage>
</organism>
<reference evidence="1 2" key="1">
    <citation type="submission" date="2017-06" db="EMBL/GenBank/DDBJ databases">
        <title>Description of Rhodopirellula bahusiensis sp. nov.</title>
        <authorList>
            <person name="Kizina J."/>
            <person name="Harder J."/>
        </authorList>
    </citation>
    <scope>NUCLEOTIDE SEQUENCE [LARGE SCALE GENOMIC DNA]</scope>
    <source>
        <strain evidence="1 2">SWK21</strain>
    </source>
</reference>
<protein>
    <recommendedName>
        <fullName evidence="3">Lipoprotein</fullName>
    </recommendedName>
</protein>
<sequence length="74" mass="8088">MRIDHTVAELTSMENETIKTLASVLVPVPILVTGCGGSSEAAFSPIKARAAEEQQSFAQYHEQLKAESKSQNRR</sequence>
<dbReference type="AlphaFoldDB" id="A0A2G1W789"/>
<gene>
    <name evidence="1" type="ORF">CEE69_13525</name>
</gene>
<comment type="caution">
    <text evidence="1">The sequence shown here is derived from an EMBL/GenBank/DDBJ whole genome shotgun (WGS) entry which is preliminary data.</text>
</comment>
<proteinExistence type="predicted"/>
<evidence type="ECO:0000313" key="1">
    <source>
        <dbReference type="EMBL" id="PHQ34878.1"/>
    </source>
</evidence>
<dbReference type="PROSITE" id="PS51257">
    <property type="entry name" value="PROKAR_LIPOPROTEIN"/>
    <property type="match status" value="1"/>
</dbReference>